<dbReference type="STRING" id="1123029.SAMN02745172_00537"/>
<reference evidence="2 3" key="1">
    <citation type="submission" date="2016-12" db="EMBL/GenBank/DDBJ databases">
        <authorList>
            <person name="Song W.-J."/>
            <person name="Kurnit D.M."/>
        </authorList>
    </citation>
    <scope>NUCLEOTIDE SEQUENCE [LARGE SCALE GENOMIC DNA]</scope>
    <source>
        <strain evidence="2 3">DSM 19599</strain>
    </source>
</reference>
<feature type="domain" description="AB hydrolase-1" evidence="1">
    <location>
        <begin position="23"/>
        <end position="151"/>
    </location>
</feature>
<dbReference type="SUPFAM" id="SSF53474">
    <property type="entry name" value="alpha/beta-Hydrolases"/>
    <property type="match status" value="1"/>
</dbReference>
<dbReference type="Proteomes" id="UP000186406">
    <property type="component" value="Unassembled WGS sequence"/>
</dbReference>
<dbReference type="AlphaFoldDB" id="A0A1M7Z8E4"/>
<dbReference type="InterPro" id="IPR029058">
    <property type="entry name" value="AB_hydrolase_fold"/>
</dbReference>
<dbReference type="PANTHER" id="PTHR43433">
    <property type="entry name" value="HYDROLASE, ALPHA/BETA FOLD FAMILY PROTEIN"/>
    <property type="match status" value="1"/>
</dbReference>
<evidence type="ECO:0000313" key="3">
    <source>
        <dbReference type="Proteomes" id="UP000186406"/>
    </source>
</evidence>
<protein>
    <submittedName>
        <fullName evidence="2">Pimeloyl-ACP methyl ester carboxylesterase</fullName>
    </submittedName>
</protein>
<gene>
    <name evidence="2" type="ORF">SAMN02745172_00537</name>
</gene>
<keyword evidence="3" id="KW-1185">Reference proteome</keyword>
<dbReference type="OrthoDB" id="9798888at2"/>
<evidence type="ECO:0000313" key="2">
    <source>
        <dbReference type="EMBL" id="SHO61062.1"/>
    </source>
</evidence>
<sequence length="300" mass="31273">MILTTADGIRLGWDGFGDAKGEPVLLIAGLGTQRIRWTRSFCAALVAGGCRVIRFDNRDSGGSTHFSASAPPDFGALAAALMAGRRPDVPYTLDDMAADAIGLLDALGIPRAHVVGRSMGGMIAQVMASEHGDRVMSLTSIMSGTGNPALPQAAPDVMAMMMRPAPDPASDPEGFLAVRLAFARRIAGTGYAFDEDAQRALLLEEAARGHDPAGTARQIAAMAVAGDRRGRLATIAVPALVIHGTDDPLIPPACGLDTAHAIPNARYLPIEGMGHDLPAEIEGRIADAILTVVKAGTRRR</sequence>
<dbReference type="InterPro" id="IPR050471">
    <property type="entry name" value="AB_hydrolase"/>
</dbReference>
<organism evidence="2 3">
    <name type="scientific">Pseudoxanthobacter soli DSM 19599</name>
    <dbReference type="NCBI Taxonomy" id="1123029"/>
    <lineage>
        <taxon>Bacteria</taxon>
        <taxon>Pseudomonadati</taxon>
        <taxon>Pseudomonadota</taxon>
        <taxon>Alphaproteobacteria</taxon>
        <taxon>Hyphomicrobiales</taxon>
        <taxon>Segnochrobactraceae</taxon>
        <taxon>Pseudoxanthobacter</taxon>
    </lineage>
</organism>
<name>A0A1M7Z8E4_9HYPH</name>
<dbReference type="GO" id="GO:0046503">
    <property type="term" value="P:glycerolipid catabolic process"/>
    <property type="evidence" value="ECO:0007669"/>
    <property type="project" value="TreeGrafter"/>
</dbReference>
<dbReference type="PANTHER" id="PTHR43433:SF5">
    <property type="entry name" value="AB HYDROLASE-1 DOMAIN-CONTAINING PROTEIN"/>
    <property type="match status" value="1"/>
</dbReference>
<dbReference type="Pfam" id="PF00561">
    <property type="entry name" value="Abhydrolase_1"/>
    <property type="match status" value="1"/>
</dbReference>
<accession>A0A1M7Z8E4</accession>
<dbReference type="InterPro" id="IPR000073">
    <property type="entry name" value="AB_hydrolase_1"/>
</dbReference>
<evidence type="ECO:0000259" key="1">
    <source>
        <dbReference type="Pfam" id="PF00561"/>
    </source>
</evidence>
<dbReference type="RefSeq" id="WP_073625618.1">
    <property type="nucleotide sequence ID" value="NZ_FRXO01000001.1"/>
</dbReference>
<proteinExistence type="predicted"/>
<dbReference type="GO" id="GO:0004806">
    <property type="term" value="F:triacylglycerol lipase activity"/>
    <property type="evidence" value="ECO:0007669"/>
    <property type="project" value="TreeGrafter"/>
</dbReference>
<dbReference type="Gene3D" id="3.40.50.1820">
    <property type="entry name" value="alpha/beta hydrolase"/>
    <property type="match status" value="1"/>
</dbReference>
<dbReference type="EMBL" id="FRXO01000001">
    <property type="protein sequence ID" value="SHO61062.1"/>
    <property type="molecule type" value="Genomic_DNA"/>
</dbReference>